<gene>
    <name evidence="3" type="ORF">CWD84_07280</name>
    <name evidence="4" type="ORF">CWD84_07560</name>
    <name evidence="5" type="ORF">CWD84_07840</name>
    <name evidence="6" type="ORF">CWD84_08120</name>
    <name evidence="7" type="ORF">CWD84_08400</name>
</gene>
<dbReference type="EMBL" id="CP025001">
    <property type="protein sequence ID" value="AUJ79328.1"/>
    <property type="molecule type" value="Genomic_DNA"/>
</dbReference>
<dbReference type="KEGG" id="bsia:CWD84_07560"/>
<dbReference type="AlphaFoldDB" id="A0AAI8N269"/>
<dbReference type="GO" id="GO:0003700">
    <property type="term" value="F:DNA-binding transcription factor activity"/>
    <property type="evidence" value="ECO:0007669"/>
    <property type="project" value="TreeGrafter"/>
</dbReference>
<dbReference type="KEGG" id="bsia:CWD84_08400"/>
<organism evidence="7 8">
    <name type="scientific">Bacillus siamensis</name>
    <dbReference type="NCBI Taxonomy" id="659243"/>
    <lineage>
        <taxon>Bacteria</taxon>
        <taxon>Bacillati</taxon>
        <taxon>Bacillota</taxon>
        <taxon>Bacilli</taxon>
        <taxon>Bacillales</taxon>
        <taxon>Bacillaceae</taxon>
        <taxon>Bacillus</taxon>
        <taxon>Bacillus amyloliquefaciens group</taxon>
    </lineage>
</organism>
<dbReference type="SUPFAM" id="SSF47413">
    <property type="entry name" value="lambda repressor-like DNA-binding domains"/>
    <property type="match status" value="1"/>
</dbReference>
<evidence type="ECO:0000313" key="3">
    <source>
        <dbReference type="EMBL" id="AUJ79316.1"/>
    </source>
</evidence>
<evidence type="ECO:0000313" key="4">
    <source>
        <dbReference type="EMBL" id="AUJ79320.1"/>
    </source>
</evidence>
<evidence type="ECO:0000313" key="7">
    <source>
        <dbReference type="EMBL" id="AUJ79332.1"/>
    </source>
</evidence>
<dbReference type="GO" id="GO:0003677">
    <property type="term" value="F:DNA binding"/>
    <property type="evidence" value="ECO:0007669"/>
    <property type="project" value="UniProtKB-KW"/>
</dbReference>
<dbReference type="KEGG" id="bsia:CWD84_07840"/>
<name>A0AAI8N269_9BACI</name>
<dbReference type="KEGG" id="bsia:CWD84_07280"/>
<dbReference type="KEGG" id="bsia:CWD84_08120"/>
<accession>A0AAI8N269</accession>
<evidence type="ECO:0000259" key="2">
    <source>
        <dbReference type="PROSITE" id="PS50943"/>
    </source>
</evidence>
<dbReference type="InterPro" id="IPR050807">
    <property type="entry name" value="TransReg_Diox_bact_type"/>
</dbReference>
<dbReference type="RefSeq" id="WP_015387909.1">
    <property type="nucleotide sequence ID" value="NZ_CP025001.1"/>
</dbReference>
<reference evidence="7 8" key="1">
    <citation type="submission" date="2017-11" db="EMBL/GenBank/DDBJ databases">
        <title>Genome sequence and genome mining of multiple bioactive secondary metabolites from a deep sea-derived Bacillus siamensis SCSIO 05746.</title>
        <authorList>
            <person name="Pan H.-Q."/>
            <person name="Ju J.-H."/>
        </authorList>
    </citation>
    <scope>NUCLEOTIDE SEQUENCE [LARGE SCALE GENOMIC DNA]</scope>
    <source>
        <strain evidence="7 8">SCSIO 05746</strain>
    </source>
</reference>
<evidence type="ECO:0000256" key="1">
    <source>
        <dbReference type="ARBA" id="ARBA00023125"/>
    </source>
</evidence>
<evidence type="ECO:0000313" key="6">
    <source>
        <dbReference type="EMBL" id="AUJ79328.1"/>
    </source>
</evidence>
<dbReference type="EMBL" id="CP025001">
    <property type="protein sequence ID" value="AUJ79332.1"/>
    <property type="molecule type" value="Genomic_DNA"/>
</dbReference>
<proteinExistence type="predicted"/>
<dbReference type="EMBL" id="CP025001">
    <property type="protein sequence ID" value="AUJ79320.1"/>
    <property type="molecule type" value="Genomic_DNA"/>
</dbReference>
<dbReference type="PANTHER" id="PTHR46797">
    <property type="entry name" value="HTH-TYPE TRANSCRIPTIONAL REGULATOR"/>
    <property type="match status" value="1"/>
</dbReference>
<dbReference type="EMBL" id="CP025001">
    <property type="protein sequence ID" value="AUJ79316.1"/>
    <property type="molecule type" value="Genomic_DNA"/>
</dbReference>
<dbReference type="InterPro" id="IPR010982">
    <property type="entry name" value="Lambda_DNA-bd_dom_sf"/>
</dbReference>
<dbReference type="Pfam" id="PF01381">
    <property type="entry name" value="HTH_3"/>
    <property type="match status" value="1"/>
</dbReference>
<evidence type="ECO:0000313" key="8">
    <source>
        <dbReference type="Proteomes" id="UP000234366"/>
    </source>
</evidence>
<dbReference type="Gene3D" id="1.10.260.40">
    <property type="entry name" value="lambda repressor-like DNA-binding domains"/>
    <property type="match status" value="1"/>
</dbReference>
<protein>
    <submittedName>
        <fullName evidence="7">XRE family transcriptional regulator</fullName>
    </submittedName>
</protein>
<dbReference type="SMART" id="SM00530">
    <property type="entry name" value="HTH_XRE"/>
    <property type="match status" value="1"/>
</dbReference>
<dbReference type="GO" id="GO:0005829">
    <property type="term" value="C:cytosol"/>
    <property type="evidence" value="ECO:0007669"/>
    <property type="project" value="TreeGrafter"/>
</dbReference>
<dbReference type="Proteomes" id="UP000234366">
    <property type="component" value="Chromosome"/>
</dbReference>
<dbReference type="PANTHER" id="PTHR46797:SF1">
    <property type="entry name" value="METHYLPHOSPHONATE SYNTHASE"/>
    <property type="match status" value="1"/>
</dbReference>
<dbReference type="InterPro" id="IPR001387">
    <property type="entry name" value="Cro/C1-type_HTH"/>
</dbReference>
<dbReference type="PROSITE" id="PS50943">
    <property type="entry name" value="HTH_CROC1"/>
    <property type="match status" value="1"/>
</dbReference>
<dbReference type="CDD" id="cd00093">
    <property type="entry name" value="HTH_XRE"/>
    <property type="match status" value="1"/>
</dbReference>
<keyword evidence="1" id="KW-0238">DNA-binding</keyword>
<sequence>MNKNIGKNIKILREKKGLGLVEAAEAIGISKSYLSKLERGLQDPSMKKLDIIADFFSVDRSYFFTDLDNIEHFSEEEKQLAFEKDLSIENLRKNYNITLDGKEVSDDEINVMLEVLKAYRKSKGSSDTD</sequence>
<evidence type="ECO:0000313" key="5">
    <source>
        <dbReference type="EMBL" id="AUJ79324.1"/>
    </source>
</evidence>
<keyword evidence="8" id="KW-1185">Reference proteome</keyword>
<feature type="domain" description="HTH cro/C1-type" evidence="2">
    <location>
        <begin position="9"/>
        <end position="63"/>
    </location>
</feature>
<dbReference type="EMBL" id="CP025001">
    <property type="protein sequence ID" value="AUJ79324.1"/>
    <property type="molecule type" value="Genomic_DNA"/>
</dbReference>